<dbReference type="EMBL" id="LR796157">
    <property type="protein sequence ID" value="CAB4122035.1"/>
    <property type="molecule type" value="Genomic_DNA"/>
</dbReference>
<evidence type="ECO:0000313" key="2">
    <source>
        <dbReference type="EMBL" id="CAB4122035.1"/>
    </source>
</evidence>
<reference evidence="2" key="1">
    <citation type="submission" date="2020-04" db="EMBL/GenBank/DDBJ databases">
        <authorList>
            <person name="Chiriac C."/>
            <person name="Salcher M."/>
            <person name="Ghai R."/>
            <person name="Kavagutti S V."/>
        </authorList>
    </citation>
    <scope>NUCLEOTIDE SEQUENCE</scope>
</reference>
<accession>A0A6J5KKN3</accession>
<gene>
    <name evidence="2" type="ORF">UFOVP27_42</name>
</gene>
<proteinExistence type="predicted"/>
<feature type="region of interest" description="Disordered" evidence="1">
    <location>
        <begin position="1"/>
        <end position="23"/>
    </location>
</feature>
<evidence type="ECO:0000256" key="1">
    <source>
        <dbReference type="SAM" id="MobiDB-lite"/>
    </source>
</evidence>
<name>A0A6J5KKN3_9CAUD</name>
<sequence length="120" mass="13574">MTQQTDGVYDHSKGRPIVGEDPEPSLLRYDFMGPFANAQEAFMARALKAASMPRDLLQDIVRPPLPQVQLFPPRYGYRTREIGILDVMDVNDAFQPTRVDFTRDPGGYQGTARNISESVW</sequence>
<organism evidence="2">
    <name type="scientific">uncultured Caudovirales phage</name>
    <dbReference type="NCBI Taxonomy" id="2100421"/>
    <lineage>
        <taxon>Viruses</taxon>
        <taxon>Duplodnaviria</taxon>
        <taxon>Heunggongvirae</taxon>
        <taxon>Uroviricota</taxon>
        <taxon>Caudoviricetes</taxon>
        <taxon>Peduoviridae</taxon>
        <taxon>Maltschvirus</taxon>
        <taxon>Maltschvirus maltsch</taxon>
    </lineage>
</organism>
<protein>
    <submittedName>
        <fullName evidence="2">Uncharacterized protein</fullName>
    </submittedName>
</protein>